<proteinExistence type="predicted"/>
<name>W6JIP1_9POXV</name>
<evidence type="ECO:0000313" key="1">
    <source>
        <dbReference type="EMBL" id="BAO49412.1"/>
    </source>
</evidence>
<dbReference type="OrthoDB" id="35922at10239"/>
<keyword evidence="2" id="KW-1185">Reference proteome</keyword>
<protein>
    <submittedName>
        <fullName evidence="1">Uncharacterized protein</fullName>
    </submittedName>
</protein>
<dbReference type="RefSeq" id="YP_009001525.1">
    <property type="nucleotide sequence ID" value="NC_023426.1"/>
</dbReference>
<sequence length="288" mass="34765">MSDEIITDLNFDNIISMENIEYNELLIYDKTNINIISHRKDIYLDFSTCPLEIDIECNNINKENNIYDINKYFIFKSYNYNNILIIYDFMTMETILLKCKYNISEYIIFNRIILIMLDNQKNLFVDLEVLKYKLISKWNNIILKSDEIALYIKHLCENNLIEKHITRNVIDMDNNSIDINRLIEHKKNKYKHNSIICIRFYNNIRITVPDINNNIIIINDNKYKLDYNILDIINLSLYHILIITHDNIPITFDIRNSDQDEYDSYLSLINKLDHDYYYKIRNSYIISE</sequence>
<dbReference type="Proteomes" id="UP000174145">
    <property type="component" value="Segment"/>
</dbReference>
<reference evidence="1 2" key="1">
    <citation type="journal article" date="2014" name="Virology">
        <title>The complete genome sequence of the Alphaentomopoxvirus Anomala cuprea entomopoxvirus, including its terminal hairpin loop sequences, suggests a potentially unique mode of apoptosis inhibition and mode of DNA replication.</title>
        <authorList>
            <person name="Mitsuhashi W."/>
            <person name="Miyamoto K."/>
            <person name="Wada S."/>
        </authorList>
    </citation>
    <scope>NUCLEOTIDE SEQUENCE [LARGE SCALE GENOMIC DNA]</scope>
    <source>
        <strain evidence="1">CV6M</strain>
    </source>
</reference>
<dbReference type="GeneID" id="18263481"/>
<accession>W6JIP1</accession>
<evidence type="ECO:0000313" key="2">
    <source>
        <dbReference type="Proteomes" id="UP000174145"/>
    </source>
</evidence>
<dbReference type="EMBL" id="AP013055">
    <property type="protein sequence ID" value="BAO49412.1"/>
    <property type="molecule type" value="Genomic_DNA"/>
</dbReference>
<organism evidence="1 2">
    <name type="scientific">Alphaentomopoxvirus acuprea</name>
    <dbReference type="NCBI Taxonomy" id="62099"/>
    <lineage>
        <taxon>Viruses</taxon>
        <taxon>Varidnaviria</taxon>
        <taxon>Bamfordvirae</taxon>
        <taxon>Nucleocytoviricota</taxon>
        <taxon>Pokkesviricetes</taxon>
        <taxon>Chitovirales</taxon>
        <taxon>Poxviridae</taxon>
        <taxon>Entomopoxvirinae</taxon>
        <taxon>Alphaentomopoxvirus</taxon>
    </lineage>
</organism>
<dbReference type="KEGG" id="vg:18263481"/>